<dbReference type="GO" id="GO:0005886">
    <property type="term" value="C:plasma membrane"/>
    <property type="evidence" value="ECO:0007669"/>
    <property type="project" value="UniProtKB-SubCell"/>
</dbReference>
<accession>A0A1T5B2X8</accession>
<keyword evidence="12" id="KW-0969">Cilium</keyword>
<dbReference type="EMBL" id="FUYP01000005">
    <property type="protein sequence ID" value="SKB41661.1"/>
    <property type="molecule type" value="Genomic_DNA"/>
</dbReference>
<evidence type="ECO:0000256" key="10">
    <source>
        <dbReference type="RuleBase" id="RU364125"/>
    </source>
</evidence>
<keyword evidence="12" id="KW-0966">Cell projection</keyword>
<keyword evidence="12" id="KW-0282">Flagellum</keyword>
<feature type="compositionally biased region" description="Basic and acidic residues" evidence="11">
    <location>
        <begin position="58"/>
        <end position="78"/>
    </location>
</feature>
<evidence type="ECO:0000256" key="1">
    <source>
        <dbReference type="ARBA" id="ARBA00002254"/>
    </source>
</evidence>
<dbReference type="GO" id="GO:0006935">
    <property type="term" value="P:chemotaxis"/>
    <property type="evidence" value="ECO:0007669"/>
    <property type="project" value="UniProtKB-KW"/>
</dbReference>
<keyword evidence="5 10" id="KW-0145">Chemotaxis</keyword>
<feature type="region of interest" description="Disordered" evidence="11">
    <location>
        <begin position="58"/>
        <end position="88"/>
    </location>
</feature>
<evidence type="ECO:0000256" key="8">
    <source>
        <dbReference type="ARBA" id="ARBA00022989"/>
    </source>
</evidence>
<dbReference type="PANTHER" id="PTHR35091:SF2">
    <property type="entry name" value="FLAGELLAR PROTEIN FLIL"/>
    <property type="match status" value="1"/>
</dbReference>
<keyword evidence="6" id="KW-0812">Transmembrane</keyword>
<evidence type="ECO:0000256" key="5">
    <source>
        <dbReference type="ARBA" id="ARBA00022500"/>
    </source>
</evidence>
<keyword evidence="7 10" id="KW-0283">Flagellar rotation</keyword>
<keyword evidence="8" id="KW-1133">Transmembrane helix</keyword>
<evidence type="ECO:0000256" key="4">
    <source>
        <dbReference type="ARBA" id="ARBA00022475"/>
    </source>
</evidence>
<sequence>MTKDKAESPKKGGKMKKLLLLTLGSAVLIGAGAGAGIYMGGGFAAEASKPEDHYPKLVLRSERGDAEPASEGGKEEAPPKIGTVSVPNDRFKVDPRKYEITYIPVDQAFTTNLADGSGFLQVGISLATFYDGKLVANVRRQMVPIRSAVLMVLAEQDPALLSTSQGKQQLQRRLTGAINGVLREKEGFGGIDNVYFTSLVIQ</sequence>
<dbReference type="GO" id="GO:0071978">
    <property type="term" value="P:bacterial-type flagellum-dependent swarming motility"/>
    <property type="evidence" value="ECO:0007669"/>
    <property type="project" value="TreeGrafter"/>
</dbReference>
<evidence type="ECO:0000256" key="9">
    <source>
        <dbReference type="ARBA" id="ARBA00023136"/>
    </source>
</evidence>
<keyword evidence="9 10" id="KW-0472">Membrane</keyword>
<comment type="function">
    <text evidence="1 10">Controls the rotational direction of flagella during chemotaxis.</text>
</comment>
<evidence type="ECO:0000256" key="3">
    <source>
        <dbReference type="ARBA" id="ARBA00008281"/>
    </source>
</evidence>
<dbReference type="OrthoDB" id="7058946at2"/>
<comment type="similarity">
    <text evidence="3 10">Belongs to the FliL family.</text>
</comment>
<dbReference type="RefSeq" id="WP_079637697.1">
    <property type="nucleotide sequence ID" value="NZ_FUYP01000005.1"/>
</dbReference>
<evidence type="ECO:0000256" key="2">
    <source>
        <dbReference type="ARBA" id="ARBA00004162"/>
    </source>
</evidence>
<keyword evidence="10" id="KW-0997">Cell inner membrane</keyword>
<organism evidence="12 13">
    <name type="scientific">Sphingopyxis flava</name>
    <dbReference type="NCBI Taxonomy" id="1507287"/>
    <lineage>
        <taxon>Bacteria</taxon>
        <taxon>Pseudomonadati</taxon>
        <taxon>Pseudomonadota</taxon>
        <taxon>Alphaproteobacteria</taxon>
        <taxon>Sphingomonadales</taxon>
        <taxon>Sphingomonadaceae</taxon>
        <taxon>Sphingopyxis</taxon>
    </lineage>
</organism>
<evidence type="ECO:0000256" key="6">
    <source>
        <dbReference type="ARBA" id="ARBA00022692"/>
    </source>
</evidence>
<keyword evidence="13" id="KW-1185">Reference proteome</keyword>
<gene>
    <name evidence="12" type="ORF">SAMN06295937_100597</name>
</gene>
<evidence type="ECO:0000256" key="11">
    <source>
        <dbReference type="SAM" id="MobiDB-lite"/>
    </source>
</evidence>
<name>A0A1T5B2X8_9SPHN</name>
<dbReference type="AlphaFoldDB" id="A0A1T5B2X8"/>
<evidence type="ECO:0000313" key="12">
    <source>
        <dbReference type="EMBL" id="SKB41661.1"/>
    </source>
</evidence>
<dbReference type="GO" id="GO:0009425">
    <property type="term" value="C:bacterial-type flagellum basal body"/>
    <property type="evidence" value="ECO:0007669"/>
    <property type="project" value="InterPro"/>
</dbReference>
<keyword evidence="4" id="KW-1003">Cell membrane</keyword>
<evidence type="ECO:0000313" key="13">
    <source>
        <dbReference type="Proteomes" id="UP000190044"/>
    </source>
</evidence>
<dbReference type="InterPro" id="IPR005503">
    <property type="entry name" value="FliL"/>
</dbReference>
<dbReference type="Pfam" id="PF03748">
    <property type="entry name" value="FliL"/>
    <property type="match status" value="1"/>
</dbReference>
<comment type="subcellular location">
    <subcellularLocation>
        <location evidence="10">Cell inner membrane</location>
    </subcellularLocation>
    <subcellularLocation>
        <location evidence="2">Cell membrane</location>
        <topology evidence="2">Single-pass membrane protein</topology>
    </subcellularLocation>
</comment>
<dbReference type="Proteomes" id="UP000190044">
    <property type="component" value="Unassembled WGS sequence"/>
</dbReference>
<evidence type="ECO:0000256" key="7">
    <source>
        <dbReference type="ARBA" id="ARBA00022779"/>
    </source>
</evidence>
<proteinExistence type="inferred from homology"/>
<dbReference type="PANTHER" id="PTHR35091">
    <property type="entry name" value="FLAGELLAR PROTEIN FLIL"/>
    <property type="match status" value="1"/>
</dbReference>
<protein>
    <recommendedName>
        <fullName evidence="10">Flagellar protein FliL</fullName>
    </recommendedName>
</protein>
<reference evidence="13" key="1">
    <citation type="submission" date="2017-02" db="EMBL/GenBank/DDBJ databases">
        <authorList>
            <person name="Varghese N."/>
            <person name="Submissions S."/>
        </authorList>
    </citation>
    <scope>NUCLEOTIDE SEQUENCE [LARGE SCALE GENOMIC DNA]</scope>
    <source>
        <strain evidence="13">R11H</strain>
    </source>
</reference>